<dbReference type="PANTHER" id="PTHR13929">
    <property type="entry name" value="1,4-DIHYDROXY-2-NAPHTHOATE OCTAPRENYLTRANSFERASE"/>
    <property type="match status" value="1"/>
</dbReference>
<dbReference type="AlphaFoldDB" id="A0A917EQ75"/>
<evidence type="ECO:0000313" key="10">
    <source>
        <dbReference type="EMBL" id="GGE74299.1"/>
    </source>
</evidence>
<comment type="pathway">
    <text evidence="8">Quinol/quinone metabolism; menaquinone biosynthesis; menaquinol from 1,4-dihydroxy-2-naphthoate: step 1/2.</text>
</comment>
<evidence type="ECO:0000256" key="3">
    <source>
        <dbReference type="ARBA" id="ARBA00022475"/>
    </source>
</evidence>
<feature type="transmembrane region" description="Helical" evidence="8">
    <location>
        <begin position="114"/>
        <end position="131"/>
    </location>
</feature>
<evidence type="ECO:0000313" key="11">
    <source>
        <dbReference type="Proteomes" id="UP000633136"/>
    </source>
</evidence>
<feature type="transmembrane region" description="Helical" evidence="8">
    <location>
        <begin position="199"/>
        <end position="221"/>
    </location>
</feature>
<dbReference type="GO" id="GO:0009234">
    <property type="term" value="P:menaquinone biosynthetic process"/>
    <property type="evidence" value="ECO:0007669"/>
    <property type="project" value="UniProtKB-UniRule"/>
</dbReference>
<comment type="catalytic activity">
    <reaction evidence="8">
        <text>an all-trans-polyprenyl diphosphate + 1,4-dihydroxy-2-naphthoate + H(+) = a 2-demethylmenaquinol + CO2 + diphosphate</text>
        <dbReference type="Rhea" id="RHEA:26478"/>
        <dbReference type="Rhea" id="RHEA-COMP:9563"/>
        <dbReference type="Rhea" id="RHEA-COMP:9564"/>
        <dbReference type="ChEBI" id="CHEBI:11173"/>
        <dbReference type="ChEBI" id="CHEBI:15378"/>
        <dbReference type="ChEBI" id="CHEBI:16526"/>
        <dbReference type="ChEBI" id="CHEBI:33019"/>
        <dbReference type="ChEBI" id="CHEBI:55437"/>
        <dbReference type="ChEBI" id="CHEBI:58914"/>
        <dbReference type="EC" id="2.5.1.74"/>
    </reaction>
</comment>
<accession>A0A917EQ75</accession>
<evidence type="ECO:0000256" key="6">
    <source>
        <dbReference type="ARBA" id="ARBA00022989"/>
    </source>
</evidence>
<keyword evidence="7 8" id="KW-0472">Membrane</keyword>
<dbReference type="HAMAP" id="MF_01937">
    <property type="entry name" value="MenA_1"/>
    <property type="match status" value="1"/>
</dbReference>
<dbReference type="RefSeq" id="WP_188685642.1">
    <property type="nucleotide sequence ID" value="NZ_BMIS01000010.1"/>
</dbReference>
<comment type="function">
    <text evidence="8">Conversion of 1,4-dihydroxy-2-naphthoate (DHNA) to demethylmenaquinone (DMK).</text>
</comment>
<dbReference type="Proteomes" id="UP000633136">
    <property type="component" value="Unassembled WGS sequence"/>
</dbReference>
<evidence type="ECO:0000256" key="1">
    <source>
        <dbReference type="ARBA" id="ARBA00004141"/>
    </source>
</evidence>
<keyword evidence="4 8" id="KW-0808">Transferase</keyword>
<feature type="transmembrane region" description="Helical" evidence="8">
    <location>
        <begin position="137"/>
        <end position="156"/>
    </location>
</feature>
<dbReference type="GO" id="GO:0042371">
    <property type="term" value="P:vitamin K biosynthetic process"/>
    <property type="evidence" value="ECO:0007669"/>
    <property type="project" value="TreeGrafter"/>
</dbReference>
<comment type="similarity">
    <text evidence="8">Belongs to the MenA family. Type 1 subfamily.</text>
</comment>
<feature type="transmembrane region" description="Helical" evidence="8">
    <location>
        <begin position="52"/>
        <end position="74"/>
    </location>
</feature>
<feature type="transmembrane region" description="Helical" evidence="8">
    <location>
        <begin position="251"/>
        <end position="267"/>
    </location>
</feature>
<reference evidence="10" key="2">
    <citation type="submission" date="2020-09" db="EMBL/GenBank/DDBJ databases">
        <authorList>
            <person name="Sun Q."/>
            <person name="Zhou Y."/>
        </authorList>
    </citation>
    <scope>NUCLEOTIDE SEQUENCE</scope>
    <source>
        <strain evidence="10">CGMCC 1.15388</strain>
    </source>
</reference>
<sequence length="329" mass="34687">MATLKEWTAGARLRTLPMAVAPVLIGAAAVFGQPRPYTFGWLESHDDAPEQIFTGTVALHIVVALLALIVSLALQVGVNYANDYSDGVRGTDDERVGPMRLTGSGAAEPHQVRAAAFGSFGVAGLAGLIIVVLTGQWWLLGAGVICVLAAWWYTGGSKPYGYLGLGEIMVFIFFGLVATLGTSYAMVEVAETRGVSMEFPLAGALIGAVSHGLIASALLMANNVRDIPTDRESGKMTLAVRLGQGRARSSYALMVVIAVTLPLALMLQGPQSLWFLLVVASWPLCIRPIGIMVRRPQPARGPELIPVLQQTGTIGLAFAATYSAALLLS</sequence>
<dbReference type="InterPro" id="IPR000537">
    <property type="entry name" value="UbiA_prenyltransferase"/>
</dbReference>
<dbReference type="GO" id="GO:0005886">
    <property type="term" value="C:plasma membrane"/>
    <property type="evidence" value="ECO:0007669"/>
    <property type="project" value="UniProtKB-SubCell"/>
</dbReference>
<evidence type="ECO:0000256" key="5">
    <source>
        <dbReference type="ARBA" id="ARBA00022692"/>
    </source>
</evidence>
<keyword evidence="3 8" id="KW-1003">Cell membrane</keyword>
<dbReference type="EC" id="2.5.1.74" evidence="8 9"/>
<dbReference type="NCBIfam" id="TIGR00751">
    <property type="entry name" value="menA"/>
    <property type="match status" value="1"/>
</dbReference>
<evidence type="ECO:0000256" key="9">
    <source>
        <dbReference type="NCBIfam" id="TIGR00751"/>
    </source>
</evidence>
<dbReference type="EMBL" id="BMIS01000010">
    <property type="protein sequence ID" value="GGE74299.1"/>
    <property type="molecule type" value="Genomic_DNA"/>
</dbReference>
<protein>
    <recommendedName>
        <fullName evidence="8 9">1,4-dihydroxy-2-naphthoate octaprenyltransferase</fullName>
        <shortName evidence="8">DHNA-octaprenyltransferase</shortName>
        <ecNumber evidence="8 9">2.5.1.74</ecNumber>
    </recommendedName>
</protein>
<dbReference type="PIRSF" id="PIRSF005355">
    <property type="entry name" value="UBIAD1"/>
    <property type="match status" value="1"/>
</dbReference>
<dbReference type="InterPro" id="IPR004657">
    <property type="entry name" value="MenA"/>
</dbReference>
<keyword evidence="11" id="KW-1185">Reference proteome</keyword>
<keyword evidence="2 8" id="KW-0474">Menaquinone biosynthesis</keyword>
<proteinExistence type="inferred from homology"/>
<dbReference type="Pfam" id="PF01040">
    <property type="entry name" value="UbiA"/>
    <property type="match status" value="1"/>
</dbReference>
<organism evidence="10 11">
    <name type="scientific">Nesterenkonia cremea</name>
    <dbReference type="NCBI Taxonomy" id="1882340"/>
    <lineage>
        <taxon>Bacteria</taxon>
        <taxon>Bacillati</taxon>
        <taxon>Actinomycetota</taxon>
        <taxon>Actinomycetes</taxon>
        <taxon>Micrococcales</taxon>
        <taxon>Micrococcaceae</taxon>
        <taxon>Nesterenkonia</taxon>
    </lineage>
</organism>
<comment type="caution">
    <text evidence="10">The sequence shown here is derived from an EMBL/GenBank/DDBJ whole genome shotgun (WGS) entry which is preliminary data.</text>
</comment>
<evidence type="ECO:0000256" key="7">
    <source>
        <dbReference type="ARBA" id="ARBA00023136"/>
    </source>
</evidence>
<reference evidence="10" key="1">
    <citation type="journal article" date="2014" name="Int. J. Syst. Evol. Microbiol.">
        <title>Complete genome sequence of Corynebacterium casei LMG S-19264T (=DSM 44701T), isolated from a smear-ripened cheese.</title>
        <authorList>
            <consortium name="US DOE Joint Genome Institute (JGI-PGF)"/>
            <person name="Walter F."/>
            <person name="Albersmeier A."/>
            <person name="Kalinowski J."/>
            <person name="Ruckert C."/>
        </authorList>
    </citation>
    <scope>NUCLEOTIDE SEQUENCE</scope>
    <source>
        <strain evidence="10">CGMCC 1.15388</strain>
    </source>
</reference>
<feature type="transmembrane region" description="Helical" evidence="8">
    <location>
        <begin position="12"/>
        <end position="32"/>
    </location>
</feature>
<dbReference type="NCBIfam" id="NF004751">
    <property type="entry name" value="PRK06080.1-3"/>
    <property type="match status" value="1"/>
</dbReference>
<feature type="transmembrane region" description="Helical" evidence="8">
    <location>
        <begin position="305"/>
        <end position="328"/>
    </location>
</feature>
<evidence type="ECO:0000256" key="8">
    <source>
        <dbReference type="HAMAP-Rule" id="MF_01937"/>
    </source>
</evidence>
<name>A0A917EQ75_9MICC</name>
<keyword evidence="6 8" id="KW-1133">Transmembrane helix</keyword>
<keyword evidence="5 8" id="KW-0812">Transmembrane</keyword>
<dbReference type="InterPro" id="IPR026046">
    <property type="entry name" value="UBIAD1"/>
</dbReference>
<evidence type="ECO:0000256" key="2">
    <source>
        <dbReference type="ARBA" id="ARBA00022428"/>
    </source>
</evidence>
<dbReference type="PANTHER" id="PTHR13929:SF0">
    <property type="entry name" value="UBIA PRENYLTRANSFERASE DOMAIN-CONTAINING PROTEIN 1"/>
    <property type="match status" value="1"/>
</dbReference>
<feature type="transmembrane region" description="Helical" evidence="8">
    <location>
        <begin position="168"/>
        <end position="187"/>
    </location>
</feature>
<feature type="transmembrane region" description="Helical" evidence="8">
    <location>
        <begin position="273"/>
        <end position="293"/>
    </location>
</feature>
<dbReference type="GO" id="GO:0046428">
    <property type="term" value="F:1,4-dihydroxy-2-naphthoate polyprenyltransferase activity"/>
    <property type="evidence" value="ECO:0007669"/>
    <property type="project" value="UniProtKB-UniRule"/>
</dbReference>
<comment type="subcellular location">
    <subcellularLocation>
        <location evidence="8">Cell membrane</location>
        <topology evidence="8">Multi-pass membrane protein</topology>
    </subcellularLocation>
    <subcellularLocation>
        <location evidence="1">Membrane</location>
        <topology evidence="1">Multi-pass membrane protein</topology>
    </subcellularLocation>
</comment>
<gene>
    <name evidence="8 10" type="primary">menA</name>
    <name evidence="10" type="ORF">GCM10011401_21940</name>
</gene>
<evidence type="ECO:0000256" key="4">
    <source>
        <dbReference type="ARBA" id="ARBA00022679"/>
    </source>
</evidence>
<dbReference type="CDD" id="cd13962">
    <property type="entry name" value="PT_UbiA_UBIAD1"/>
    <property type="match status" value="1"/>
</dbReference>